<dbReference type="EMBL" id="CP003466">
    <property type="protein sequence ID" value="AFT68589.1"/>
    <property type="molecule type" value="Genomic_DNA"/>
</dbReference>
<accession>K0C593</accession>
<dbReference type="Proteomes" id="UP000006286">
    <property type="component" value="Chromosome"/>
</dbReference>
<reference evidence="1 2" key="1">
    <citation type="journal article" date="2012" name="J. Bacteriol.">
        <title>Complete genome sequence of Alcanivorax dieselolei type strain B5.</title>
        <authorList>
            <person name="Lai Q."/>
            <person name="Li W."/>
            <person name="Shao Z."/>
        </authorList>
    </citation>
    <scope>NUCLEOTIDE SEQUENCE [LARGE SCALE GENOMIC DNA]</scope>
    <source>
        <strain evidence="2">DSM 16502 / CGMCC 1.3690 / B-5</strain>
    </source>
</reference>
<evidence type="ECO:0000313" key="2">
    <source>
        <dbReference type="Proteomes" id="UP000006286"/>
    </source>
</evidence>
<gene>
    <name evidence="1" type="ordered locus">B5T_00302</name>
</gene>
<dbReference type="AlphaFoldDB" id="K0C593"/>
<organism evidence="1 2">
    <name type="scientific">Alcanivorax dieselolei (strain DSM 16502 / CGMCC 1.3690 / MCCC 1A00001 / B-5)</name>
    <name type="common">Alloalcanivorax dieselolei</name>
    <dbReference type="NCBI Taxonomy" id="930169"/>
    <lineage>
        <taxon>Bacteria</taxon>
        <taxon>Pseudomonadati</taxon>
        <taxon>Pseudomonadota</taxon>
        <taxon>Gammaproteobacteria</taxon>
        <taxon>Oceanospirillales</taxon>
        <taxon>Alcanivoracaceae</taxon>
        <taxon>Alloalcanivorax</taxon>
    </lineage>
</organism>
<protein>
    <submittedName>
        <fullName evidence="1">Uncharacterized protein</fullName>
    </submittedName>
</protein>
<proteinExistence type="predicted"/>
<name>K0C593_ALCDB</name>
<evidence type="ECO:0000313" key="1">
    <source>
        <dbReference type="EMBL" id="AFT68589.1"/>
    </source>
</evidence>
<dbReference type="KEGG" id="adi:B5T_00302"/>
<keyword evidence="2" id="KW-1185">Reference proteome</keyword>
<sequence length="38" mass="4445">MQAPVAIFNQKIKAKFDSYFETYCGLFTYLANQIVPKR</sequence>
<dbReference type="HOGENOM" id="CLU_3323669_0_0_6"/>